<dbReference type="SUPFAM" id="SSF81321">
    <property type="entry name" value="Family A G protein-coupled receptor-like"/>
    <property type="match status" value="1"/>
</dbReference>
<dbReference type="Proteomes" id="UP000694727">
    <property type="component" value="Unplaced"/>
</dbReference>
<dbReference type="PROSITE" id="PS00237">
    <property type="entry name" value="G_PROTEIN_RECEP_F1_1"/>
    <property type="match status" value="1"/>
</dbReference>
<dbReference type="AlphaFoldDB" id="A0A8D0J087"/>
<comment type="subcellular location">
    <subcellularLocation>
        <location evidence="2">Cell membrane</location>
        <topology evidence="2">Multi-pass membrane protein</topology>
    </subcellularLocation>
</comment>
<dbReference type="InterPro" id="IPR000276">
    <property type="entry name" value="GPCR_Rhodpsn"/>
</dbReference>
<dbReference type="Gene3D" id="1.20.1070.10">
    <property type="entry name" value="Rhodopsin 7-helix transmembrane proteins"/>
    <property type="match status" value="1"/>
</dbReference>
<evidence type="ECO:0000256" key="7">
    <source>
        <dbReference type="ARBA" id="ARBA00022989"/>
    </source>
</evidence>
<keyword evidence="4" id="KW-0716">Sensory transduction</keyword>
<keyword evidence="6" id="KW-0552">Olfaction</keyword>
<evidence type="ECO:0000256" key="12">
    <source>
        <dbReference type="ARBA" id="ARBA00023224"/>
    </source>
</evidence>
<keyword evidence="3" id="KW-1003">Cell membrane</keyword>
<comment type="function">
    <text evidence="1">Putative odorant or sperm cell receptor.</text>
</comment>
<reference evidence="13" key="1">
    <citation type="submission" date="2025-08" db="UniProtKB">
        <authorList>
            <consortium name="Ensembl"/>
        </authorList>
    </citation>
    <scope>IDENTIFICATION</scope>
</reference>
<dbReference type="Ensembl" id="ENSSSCT00025018902.1">
    <property type="protein sequence ID" value="ENSSSCP00025007636.1"/>
    <property type="gene ID" value="ENSSSCG00025014208.1"/>
</dbReference>
<evidence type="ECO:0000256" key="1">
    <source>
        <dbReference type="ARBA" id="ARBA00003929"/>
    </source>
</evidence>
<keyword evidence="10" id="KW-0675">Receptor</keyword>
<evidence type="ECO:0000256" key="6">
    <source>
        <dbReference type="ARBA" id="ARBA00022725"/>
    </source>
</evidence>
<dbReference type="Pfam" id="PF13853">
    <property type="entry name" value="7tm_4"/>
    <property type="match status" value="1"/>
</dbReference>
<protein>
    <submittedName>
        <fullName evidence="13">Uncharacterized protein</fullName>
    </submittedName>
</protein>
<accession>A0A8D0J087</accession>
<evidence type="ECO:0000256" key="3">
    <source>
        <dbReference type="ARBA" id="ARBA00022475"/>
    </source>
</evidence>
<name>A0A8D0J087_PIG</name>
<evidence type="ECO:0000256" key="4">
    <source>
        <dbReference type="ARBA" id="ARBA00022606"/>
    </source>
</evidence>
<evidence type="ECO:0000256" key="9">
    <source>
        <dbReference type="ARBA" id="ARBA00023136"/>
    </source>
</evidence>
<evidence type="ECO:0000256" key="2">
    <source>
        <dbReference type="ARBA" id="ARBA00004651"/>
    </source>
</evidence>
<dbReference type="GO" id="GO:0005886">
    <property type="term" value="C:plasma membrane"/>
    <property type="evidence" value="ECO:0007669"/>
    <property type="project" value="UniProtKB-SubCell"/>
</dbReference>
<keyword evidence="8" id="KW-0297">G-protein coupled receptor</keyword>
<keyword evidence="9" id="KW-0472">Membrane</keyword>
<evidence type="ECO:0000313" key="13">
    <source>
        <dbReference type="Ensembl" id="ENSSSCP00025007636.1"/>
    </source>
</evidence>
<dbReference type="PROSITE" id="PS50262">
    <property type="entry name" value="G_PROTEIN_RECEP_F1_2"/>
    <property type="match status" value="1"/>
</dbReference>
<dbReference type="GO" id="GO:0004984">
    <property type="term" value="F:olfactory receptor activity"/>
    <property type="evidence" value="ECO:0007669"/>
    <property type="project" value="InterPro"/>
</dbReference>
<evidence type="ECO:0000313" key="14">
    <source>
        <dbReference type="Proteomes" id="UP000694727"/>
    </source>
</evidence>
<sequence length="321" mass="35991">MGNHTTVRTFLLWGFSSFPDLQTLLFVMILFSHATILAANASVMVAIKCTHNLHTPLYFLLGGLSFSETCTTMAIIPRLLVDLLSESKTISLSECATQMLFFFGLSCSNCFIMSAMSYDRYTAIRNPLHYATLMTPKVCFQLMTASWVVGFLVSLCIVVIIFNLSFCDSNVIQHFFCDISPVMCLACDYTLYHEMAVFVFSAFVLGGSFILIMISYVFIGSVVMKVPSAKGRCKAFSTCSSHLTVVCIHYAFAGFVYLRPKDRDSVREDMLMAVAYTILTPLLNPIVYSPRNKEMQVALRKVLDTANRFILQMANERTLNC</sequence>
<dbReference type="PRINTS" id="PR00245">
    <property type="entry name" value="OLFACTORYR"/>
</dbReference>
<evidence type="ECO:0000256" key="11">
    <source>
        <dbReference type="ARBA" id="ARBA00023180"/>
    </source>
</evidence>
<dbReference type="FunFam" id="1.20.1070.10:FF:000010">
    <property type="entry name" value="Olfactory receptor"/>
    <property type="match status" value="1"/>
</dbReference>
<evidence type="ECO:0000256" key="10">
    <source>
        <dbReference type="ARBA" id="ARBA00023170"/>
    </source>
</evidence>
<keyword evidence="12" id="KW-0807">Transducer</keyword>
<dbReference type="CDD" id="cd15225">
    <property type="entry name" value="7tmA_OR10A-like"/>
    <property type="match status" value="1"/>
</dbReference>
<dbReference type="GO" id="GO:0004930">
    <property type="term" value="F:G protein-coupled receptor activity"/>
    <property type="evidence" value="ECO:0007669"/>
    <property type="project" value="UniProtKB-KW"/>
</dbReference>
<keyword evidence="11" id="KW-0325">Glycoprotein</keyword>
<evidence type="ECO:0000256" key="5">
    <source>
        <dbReference type="ARBA" id="ARBA00022692"/>
    </source>
</evidence>
<keyword evidence="5" id="KW-0812">Transmembrane</keyword>
<organism evidence="13 14">
    <name type="scientific">Sus scrofa</name>
    <name type="common">Pig</name>
    <dbReference type="NCBI Taxonomy" id="9823"/>
    <lineage>
        <taxon>Eukaryota</taxon>
        <taxon>Metazoa</taxon>
        <taxon>Chordata</taxon>
        <taxon>Craniata</taxon>
        <taxon>Vertebrata</taxon>
        <taxon>Euteleostomi</taxon>
        <taxon>Mammalia</taxon>
        <taxon>Eutheria</taxon>
        <taxon>Laurasiatheria</taxon>
        <taxon>Artiodactyla</taxon>
        <taxon>Suina</taxon>
        <taxon>Suidae</taxon>
        <taxon>Sus</taxon>
    </lineage>
</organism>
<dbReference type="InterPro" id="IPR000725">
    <property type="entry name" value="Olfact_rcpt"/>
</dbReference>
<evidence type="ECO:0000256" key="8">
    <source>
        <dbReference type="ARBA" id="ARBA00023040"/>
    </source>
</evidence>
<dbReference type="PANTHER" id="PTHR26453">
    <property type="entry name" value="OLFACTORY RECEPTOR"/>
    <property type="match status" value="1"/>
</dbReference>
<dbReference type="InterPro" id="IPR017452">
    <property type="entry name" value="GPCR_Rhodpsn_7TM"/>
</dbReference>
<keyword evidence="7" id="KW-1133">Transmembrane helix</keyword>
<proteinExistence type="predicted"/>